<feature type="transmembrane region" description="Helical" evidence="1">
    <location>
        <begin position="56"/>
        <end position="75"/>
    </location>
</feature>
<keyword evidence="1" id="KW-0812">Transmembrane</keyword>
<evidence type="ECO:0000256" key="1">
    <source>
        <dbReference type="SAM" id="Phobius"/>
    </source>
</evidence>
<comment type="caution">
    <text evidence="2">The sequence shown here is derived from an EMBL/GenBank/DDBJ whole genome shotgun (WGS) entry which is preliminary data.</text>
</comment>
<dbReference type="AlphaFoldDB" id="A0A7K0BSG3"/>
<keyword evidence="1" id="KW-0472">Membrane</keyword>
<keyword evidence="3" id="KW-1185">Reference proteome</keyword>
<gene>
    <name evidence="2" type="ORF">ACRB68_21960</name>
</gene>
<protein>
    <submittedName>
        <fullName evidence="2">Uncharacterized protein</fullName>
    </submittedName>
</protein>
<evidence type="ECO:0000313" key="3">
    <source>
        <dbReference type="Proteomes" id="UP000487268"/>
    </source>
</evidence>
<dbReference type="Proteomes" id="UP000487268">
    <property type="component" value="Unassembled WGS sequence"/>
</dbReference>
<dbReference type="RefSeq" id="WP_153531956.1">
    <property type="nucleotide sequence ID" value="NZ_WEGH01000001.1"/>
</dbReference>
<feature type="transmembrane region" description="Helical" evidence="1">
    <location>
        <begin position="87"/>
        <end position="107"/>
    </location>
</feature>
<name>A0A7K0BSG3_9ACTN</name>
<proteinExistence type="predicted"/>
<sequence length="137" mass="13376">MVSQETLHKATVPTTAGIAEAAVHAAGVAPAYGRTIEYVAAAPEAPAAPAAAPNPVMAAGGAVLVVLLLGFYLHTQLKSKKARVPHVLAAFTMGVLLAGSVLGAVALQASNTAGASLTQLLTTVTGTPGGGAPTGTR</sequence>
<dbReference type="EMBL" id="WEGH01000001">
    <property type="protein sequence ID" value="MQY04145.1"/>
    <property type="molecule type" value="Genomic_DNA"/>
</dbReference>
<keyword evidence="1" id="KW-1133">Transmembrane helix</keyword>
<accession>A0A7K0BSG3</accession>
<evidence type="ECO:0000313" key="2">
    <source>
        <dbReference type="EMBL" id="MQY04145.1"/>
    </source>
</evidence>
<reference evidence="2 3" key="1">
    <citation type="submission" date="2019-10" db="EMBL/GenBank/DDBJ databases">
        <title>Actinomadura rubteroloni sp. nov. and Actinomadura macrotermitis sp. nov., isolated from the gut of fungus growing-termite Macrotermes natalensis.</title>
        <authorList>
            <person name="Benndorf R."/>
            <person name="Martin K."/>
            <person name="Kuefner M."/>
            <person name="De Beer W."/>
            <person name="Kaster A.-K."/>
            <person name="Vollmers J."/>
            <person name="Poulsen M."/>
            <person name="Beemelmanns C."/>
        </authorList>
    </citation>
    <scope>NUCLEOTIDE SEQUENCE [LARGE SCALE GENOMIC DNA]</scope>
    <source>
        <strain evidence="2 3">RB68</strain>
    </source>
</reference>
<organism evidence="2 3">
    <name type="scientific">Actinomadura macrotermitis</name>
    <dbReference type="NCBI Taxonomy" id="2585200"/>
    <lineage>
        <taxon>Bacteria</taxon>
        <taxon>Bacillati</taxon>
        <taxon>Actinomycetota</taxon>
        <taxon>Actinomycetes</taxon>
        <taxon>Streptosporangiales</taxon>
        <taxon>Thermomonosporaceae</taxon>
        <taxon>Actinomadura</taxon>
    </lineage>
</organism>